<protein>
    <submittedName>
        <fullName evidence="1">Uncharacterized protein</fullName>
    </submittedName>
</protein>
<dbReference type="EnsemblBacteria" id="ABM80094">
    <property type="protein sequence ID" value="ABM80094"/>
    <property type="gene ID" value="Hbut_0222"/>
</dbReference>
<dbReference type="RefSeq" id="WP_011821411.1">
    <property type="nucleotide sequence ID" value="NC_008818.1"/>
</dbReference>
<dbReference type="GeneID" id="4782273"/>
<name>A2BJD3_HYPBU</name>
<dbReference type="HOGENOM" id="CLU_2091269_0_0_2"/>
<organism evidence="1 2">
    <name type="scientific">Hyperthermus butylicus (strain DSM 5456 / JCM 9403 / PLM1-5)</name>
    <dbReference type="NCBI Taxonomy" id="415426"/>
    <lineage>
        <taxon>Archaea</taxon>
        <taxon>Thermoproteota</taxon>
        <taxon>Thermoprotei</taxon>
        <taxon>Desulfurococcales</taxon>
        <taxon>Pyrodictiaceae</taxon>
        <taxon>Hyperthermus</taxon>
    </lineage>
</organism>
<evidence type="ECO:0000313" key="2">
    <source>
        <dbReference type="Proteomes" id="UP000002593"/>
    </source>
</evidence>
<dbReference type="KEGG" id="hbu:Hbut_0222"/>
<accession>A2BJD3</accession>
<gene>
    <name evidence="1" type="ordered locus">Hbut_0222</name>
</gene>
<dbReference type="Proteomes" id="UP000002593">
    <property type="component" value="Chromosome"/>
</dbReference>
<dbReference type="eggNOG" id="arCOG07865">
    <property type="taxonomic scope" value="Archaea"/>
</dbReference>
<evidence type="ECO:0000313" key="1">
    <source>
        <dbReference type="EMBL" id="ABM80094.1"/>
    </source>
</evidence>
<reference evidence="1 2" key="1">
    <citation type="journal article" date="2007" name="Archaea">
        <title>The genome of Hyperthermus butylicus: a sulfur-reducing, peptide fermenting, neutrophilic Crenarchaeote growing up to 108 degrees C.</title>
        <authorList>
            <person name="Brugger K."/>
            <person name="Chen L."/>
            <person name="Stark M."/>
            <person name="Zibat A."/>
            <person name="Redder P."/>
            <person name="Ruepp A."/>
            <person name="Awayez M."/>
            <person name="She Q."/>
            <person name="Garrett R.A."/>
            <person name="Klenk H.P."/>
        </authorList>
    </citation>
    <scope>NUCLEOTIDE SEQUENCE [LARGE SCALE GENOMIC DNA]</scope>
    <source>
        <strain evidence="2">DSM 5456 / JCM 9403 / PLM1-5</strain>
    </source>
</reference>
<dbReference type="AlphaFoldDB" id="A2BJD3"/>
<proteinExistence type="predicted"/>
<dbReference type="EMBL" id="CP000493">
    <property type="protein sequence ID" value="ABM80094.1"/>
    <property type="molecule type" value="Genomic_DNA"/>
</dbReference>
<sequence>MSFQSGRGVRRIVLVLGGGRGIVQQVLALMAREAARGYRGFELHVFTTRPRPDYMETVRGIILNNIAYSLRVWYHGADTVKLREIVASPDTAVVVDETADEELKQAAMEAVGVTQG</sequence>
<keyword evidence="2" id="KW-1185">Reference proteome</keyword>